<name>A0A7W7MUX4_9ACTN</name>
<keyword evidence="2" id="KW-0812">Transmembrane</keyword>
<evidence type="ECO:0000256" key="1">
    <source>
        <dbReference type="SAM" id="MobiDB-lite"/>
    </source>
</evidence>
<comment type="caution">
    <text evidence="3">The sequence shown here is derived from an EMBL/GenBank/DDBJ whole genome shotgun (WGS) entry which is preliminary data.</text>
</comment>
<reference evidence="3 4" key="1">
    <citation type="submission" date="2020-08" db="EMBL/GenBank/DDBJ databases">
        <title>Sequencing the genomes of 1000 actinobacteria strains.</title>
        <authorList>
            <person name="Klenk H.-P."/>
        </authorList>
    </citation>
    <scope>NUCLEOTIDE SEQUENCE [LARGE SCALE GENOMIC DNA]</scope>
    <source>
        <strain evidence="3 4">DSM 43149</strain>
    </source>
</reference>
<proteinExistence type="predicted"/>
<evidence type="ECO:0000313" key="4">
    <source>
        <dbReference type="Proteomes" id="UP000578112"/>
    </source>
</evidence>
<dbReference type="Proteomes" id="UP000578112">
    <property type="component" value="Unassembled WGS sequence"/>
</dbReference>
<feature type="compositionally biased region" description="Pro residues" evidence="1">
    <location>
        <begin position="86"/>
        <end position="108"/>
    </location>
</feature>
<protein>
    <submittedName>
        <fullName evidence="3">Uncharacterized protein</fullName>
    </submittedName>
</protein>
<feature type="transmembrane region" description="Helical" evidence="2">
    <location>
        <begin position="41"/>
        <end position="63"/>
    </location>
</feature>
<organism evidence="3 4">
    <name type="scientific">Actinoplanes digitatis</name>
    <dbReference type="NCBI Taxonomy" id="1868"/>
    <lineage>
        <taxon>Bacteria</taxon>
        <taxon>Bacillati</taxon>
        <taxon>Actinomycetota</taxon>
        <taxon>Actinomycetes</taxon>
        <taxon>Micromonosporales</taxon>
        <taxon>Micromonosporaceae</taxon>
        <taxon>Actinoplanes</taxon>
    </lineage>
</organism>
<keyword evidence="2" id="KW-1133">Transmembrane helix</keyword>
<keyword evidence="4" id="KW-1185">Reference proteome</keyword>
<gene>
    <name evidence="3" type="ORF">BJ971_007630</name>
</gene>
<evidence type="ECO:0000256" key="2">
    <source>
        <dbReference type="SAM" id="Phobius"/>
    </source>
</evidence>
<feature type="region of interest" description="Disordered" evidence="1">
    <location>
        <begin position="73"/>
        <end position="133"/>
    </location>
</feature>
<sequence length="437" mass="46443">MNEEEYGRLLLRSLDTAPPTPMRVDFVKAMRNGRRGRRWRGWSMGAGITAVIATAAASGALVAGSPGGKPIPMPAPLHSSFQVDPPVTPSVPPEPYHNTKPPPNPVIRPEPTGSPGRALPPDPPLPSSCKVEGLPIGTAKSADVTAGDPTGRILVGRTEPVARGELDVLVWRDGKLIDRVKQRGDPGTMTDVNRSGIAVGGRSGEFPSALWYQEGMVRRLGGYDYGTAIAINDAGMIAGTYEFNGQTRPQRWSSPTAYRPEVMPLINGHTGGRAWDIDEAGTTLVTLDGGPAHEQTYLWFADGSIQKITTPPSLDPAKRQTFKAGAFHFGWVYGEMAFSDSATGLTIGRQTYRYEPASGTWQAVYDPAGTGQVPTPTDVLDLARSEASVVIGRTAYALPPGSTKKADVLLNVVSEDGRVVAGATGGQPNQATVWHCT</sequence>
<evidence type="ECO:0000313" key="3">
    <source>
        <dbReference type="EMBL" id="MBB4767074.1"/>
    </source>
</evidence>
<dbReference type="AlphaFoldDB" id="A0A7W7MUX4"/>
<keyword evidence="2" id="KW-0472">Membrane</keyword>
<dbReference type="EMBL" id="JACHNH010000001">
    <property type="protein sequence ID" value="MBB4767074.1"/>
    <property type="molecule type" value="Genomic_DNA"/>
</dbReference>
<dbReference type="RefSeq" id="WP_184998142.1">
    <property type="nucleotide sequence ID" value="NZ_BOMK01000040.1"/>
</dbReference>
<accession>A0A7W7MUX4</accession>